<accession>A0A0A9HM91</accession>
<organism evidence="2">
    <name type="scientific">Arundo donax</name>
    <name type="common">Giant reed</name>
    <name type="synonym">Donax arundinaceus</name>
    <dbReference type="NCBI Taxonomy" id="35708"/>
    <lineage>
        <taxon>Eukaryota</taxon>
        <taxon>Viridiplantae</taxon>
        <taxon>Streptophyta</taxon>
        <taxon>Embryophyta</taxon>
        <taxon>Tracheophyta</taxon>
        <taxon>Spermatophyta</taxon>
        <taxon>Magnoliopsida</taxon>
        <taxon>Liliopsida</taxon>
        <taxon>Poales</taxon>
        <taxon>Poaceae</taxon>
        <taxon>PACMAD clade</taxon>
        <taxon>Arundinoideae</taxon>
        <taxon>Arundineae</taxon>
        <taxon>Arundo</taxon>
    </lineage>
</organism>
<evidence type="ECO:0000313" key="2">
    <source>
        <dbReference type="EMBL" id="JAE36959.1"/>
    </source>
</evidence>
<dbReference type="AlphaFoldDB" id="A0A0A9HM91"/>
<protein>
    <submittedName>
        <fullName evidence="2">Uncharacterized protein</fullName>
    </submittedName>
</protein>
<reference evidence="2" key="2">
    <citation type="journal article" date="2015" name="Data Brief">
        <title>Shoot transcriptome of the giant reed, Arundo donax.</title>
        <authorList>
            <person name="Barrero R.A."/>
            <person name="Guerrero F.D."/>
            <person name="Moolhuijzen P."/>
            <person name="Goolsby J.A."/>
            <person name="Tidwell J."/>
            <person name="Bellgard S.E."/>
            <person name="Bellgard M.I."/>
        </authorList>
    </citation>
    <scope>NUCLEOTIDE SEQUENCE</scope>
    <source>
        <tissue evidence="2">Shoot tissue taken approximately 20 cm above the soil surface</tissue>
    </source>
</reference>
<dbReference type="EMBL" id="GBRH01160937">
    <property type="protein sequence ID" value="JAE36959.1"/>
    <property type="molecule type" value="Transcribed_RNA"/>
</dbReference>
<reference evidence="2" key="1">
    <citation type="submission" date="2014-09" db="EMBL/GenBank/DDBJ databases">
        <authorList>
            <person name="Magalhaes I.L.F."/>
            <person name="Oliveira U."/>
            <person name="Santos F.R."/>
            <person name="Vidigal T.H.D.A."/>
            <person name="Brescovit A.D."/>
            <person name="Santos A.J."/>
        </authorList>
    </citation>
    <scope>NUCLEOTIDE SEQUENCE</scope>
    <source>
        <tissue evidence="2">Shoot tissue taken approximately 20 cm above the soil surface</tissue>
    </source>
</reference>
<proteinExistence type="predicted"/>
<feature type="region of interest" description="Disordered" evidence="1">
    <location>
        <begin position="1"/>
        <end position="20"/>
    </location>
</feature>
<sequence>MASEVWLSPPSRLPSVANPPPRFAYKSRPTASFLISPSSRTPRALPALRRRVLLRRRLRATEQQGQVQEQD</sequence>
<name>A0A0A9HM91_ARUDO</name>
<evidence type="ECO:0000256" key="1">
    <source>
        <dbReference type="SAM" id="MobiDB-lite"/>
    </source>
</evidence>